<evidence type="ECO:0000313" key="5">
    <source>
        <dbReference type="EMBL" id="WNR45152.1"/>
    </source>
</evidence>
<feature type="domain" description="Helicase C-terminal" evidence="4">
    <location>
        <begin position="246"/>
        <end position="398"/>
    </location>
</feature>
<keyword evidence="2" id="KW-0067">ATP-binding</keyword>
<dbReference type="Pfam" id="PF00271">
    <property type="entry name" value="Helicase_C"/>
    <property type="match status" value="1"/>
</dbReference>
<evidence type="ECO:0000256" key="2">
    <source>
        <dbReference type="ARBA" id="ARBA00022840"/>
    </source>
</evidence>
<dbReference type="InterPro" id="IPR001650">
    <property type="entry name" value="Helicase_C-like"/>
</dbReference>
<dbReference type="GO" id="GO:0016887">
    <property type="term" value="F:ATP hydrolysis activity"/>
    <property type="evidence" value="ECO:0007669"/>
    <property type="project" value="TreeGrafter"/>
</dbReference>
<keyword evidence="5" id="KW-0378">Hydrolase</keyword>
<dbReference type="PROSITE" id="PS51194">
    <property type="entry name" value="HELICASE_CTER"/>
    <property type="match status" value="1"/>
</dbReference>
<evidence type="ECO:0000259" key="4">
    <source>
        <dbReference type="PROSITE" id="PS51194"/>
    </source>
</evidence>
<dbReference type="InterPro" id="IPR011545">
    <property type="entry name" value="DEAD/DEAH_box_helicase_dom"/>
</dbReference>
<feature type="domain" description="Helicase ATP-binding" evidence="3">
    <location>
        <begin position="39"/>
        <end position="223"/>
    </location>
</feature>
<dbReference type="InterPro" id="IPR014001">
    <property type="entry name" value="Helicase_ATP-bd"/>
</dbReference>
<dbReference type="Pfam" id="PF00270">
    <property type="entry name" value="DEAD"/>
    <property type="match status" value="1"/>
</dbReference>
<dbReference type="PANTHER" id="PTHR47962">
    <property type="entry name" value="ATP-DEPENDENT HELICASE LHR-RELATED-RELATED"/>
    <property type="match status" value="1"/>
</dbReference>
<keyword evidence="5" id="KW-0347">Helicase</keyword>
<dbReference type="EMBL" id="CP130319">
    <property type="protein sequence ID" value="WNR45152.1"/>
    <property type="molecule type" value="Genomic_DNA"/>
</dbReference>
<dbReference type="SMART" id="SM00490">
    <property type="entry name" value="HELICc"/>
    <property type="match status" value="1"/>
</dbReference>
<evidence type="ECO:0000256" key="1">
    <source>
        <dbReference type="ARBA" id="ARBA00022741"/>
    </source>
</evidence>
<accession>A0AA96LNB3</accession>
<dbReference type="InterPro" id="IPR052511">
    <property type="entry name" value="ATP-dep_Helicase"/>
</dbReference>
<dbReference type="SUPFAM" id="SSF52540">
    <property type="entry name" value="P-loop containing nucleoside triphosphate hydrolases"/>
    <property type="match status" value="1"/>
</dbReference>
<sequence length="692" mass="78085">MLINDELEEDRKLARRLPVVWPAFFQHFGRLTEVQRKSMGSILDGNHTLICAATASGKTEAACAPLFERMKGMSGSWTILYLSPTRALVNDLFHRLEGPSLQLGLRIARRTSEHRSENEDTQLLLTTPESLDSMLCRGIASDGSTHILSHVSAVVLDEIHLLHGTPRGEQTKWLLERLRRLRLYAQNQGWTRSNKLQIIGLSATVARPNDVIETFMPGGKLIYIPGKREIIEVQPVTSQFMPVERALPMYLQSLSHPEKWIVFCKSRKRVDELTEVFRKSMSPHGYSVGAHHGSLGKVLRETTERDIRRLERYIVVATSTLEIGIDIGDVDGVALDGPPDNMAAFLQRIGRGNRRSTQTRVMACSQSVKEANLQNAMMDAACVGWFPDEPVGSLSSVILQQTLSYVFQGKGQRSRSLVQKLFENNYTTQEISDILDQSISNEDLIETPVGLRLSDEWHDRAARGEIHSVIESFSGQTAYDSITGVKLANQVRYLSGKGLSVGGRHYQIVSQNSYRLNLKLSSRLPEGINQWAYVSGPFNARTEHPMLLRHWLKLAAEEWPVITDGYRFYAFHLGGIRLSSCMSLLSGYLPVNQRPFEITPYYIALREEVIPYWLSACTVHAIRAGVDSQIKKIERQLGLPLANKRLPLKIRVRDVIGWIQPEEVVHTIQQATLLRDDEVGKVLSLFIINKEY</sequence>
<protein>
    <submittedName>
        <fullName evidence="5">DEAD/DEAH box helicase</fullName>
    </submittedName>
</protein>
<dbReference type="Gene3D" id="3.40.50.300">
    <property type="entry name" value="P-loop containing nucleotide triphosphate hydrolases"/>
    <property type="match status" value="2"/>
</dbReference>
<evidence type="ECO:0000259" key="3">
    <source>
        <dbReference type="PROSITE" id="PS51192"/>
    </source>
</evidence>
<keyword evidence="1" id="KW-0547">Nucleotide-binding</keyword>
<gene>
    <name evidence="5" type="ORF">MJB10_03085</name>
</gene>
<dbReference type="KEGG" id="proo:MJB10_03085"/>
<dbReference type="SMART" id="SM00487">
    <property type="entry name" value="DEXDc"/>
    <property type="match status" value="1"/>
</dbReference>
<keyword evidence="6" id="KW-1185">Reference proteome</keyword>
<dbReference type="PROSITE" id="PS51192">
    <property type="entry name" value="HELICASE_ATP_BIND_1"/>
    <property type="match status" value="1"/>
</dbReference>
<reference evidence="5" key="1">
    <citation type="submission" date="2022-02" db="EMBL/GenBank/DDBJ databases">
        <title>Paenibacillus sp. MBLB1832 Whole Genome Shotgun Sequencing.</title>
        <authorList>
            <person name="Hwang C.Y."/>
            <person name="Cho E.-S."/>
            <person name="Seo M.-J."/>
        </authorList>
    </citation>
    <scope>NUCLEOTIDE SEQUENCE</scope>
    <source>
        <strain evidence="5">MBLB1832</strain>
    </source>
</reference>
<evidence type="ECO:0000313" key="6">
    <source>
        <dbReference type="Proteomes" id="UP001304650"/>
    </source>
</evidence>
<name>A0AA96LNB3_9BACL</name>
<dbReference type="GO" id="GO:0003677">
    <property type="term" value="F:DNA binding"/>
    <property type="evidence" value="ECO:0007669"/>
    <property type="project" value="TreeGrafter"/>
</dbReference>
<dbReference type="PANTHER" id="PTHR47962:SF5">
    <property type="entry name" value="ATP-DEPENDENT HELICASE LHR-RELATED"/>
    <property type="match status" value="1"/>
</dbReference>
<dbReference type="GO" id="GO:0005524">
    <property type="term" value="F:ATP binding"/>
    <property type="evidence" value="ECO:0007669"/>
    <property type="project" value="UniProtKB-KW"/>
</dbReference>
<organism evidence="5 6">
    <name type="scientific">Paenibacillus roseopurpureus</name>
    <dbReference type="NCBI Taxonomy" id="2918901"/>
    <lineage>
        <taxon>Bacteria</taxon>
        <taxon>Bacillati</taxon>
        <taxon>Bacillota</taxon>
        <taxon>Bacilli</taxon>
        <taxon>Bacillales</taxon>
        <taxon>Paenibacillaceae</taxon>
        <taxon>Paenibacillus</taxon>
    </lineage>
</organism>
<dbReference type="AlphaFoldDB" id="A0AA96LNB3"/>
<dbReference type="GO" id="GO:0004386">
    <property type="term" value="F:helicase activity"/>
    <property type="evidence" value="ECO:0007669"/>
    <property type="project" value="UniProtKB-KW"/>
</dbReference>
<dbReference type="Proteomes" id="UP001304650">
    <property type="component" value="Chromosome"/>
</dbReference>
<proteinExistence type="predicted"/>
<dbReference type="RefSeq" id="WP_314801662.1">
    <property type="nucleotide sequence ID" value="NZ_CP130319.1"/>
</dbReference>
<dbReference type="InterPro" id="IPR027417">
    <property type="entry name" value="P-loop_NTPase"/>
</dbReference>